<dbReference type="AlphaFoldDB" id="X1JC99"/>
<accession>X1JC99</accession>
<dbReference type="EMBL" id="BARU01040579">
    <property type="protein sequence ID" value="GAH79130.1"/>
    <property type="molecule type" value="Genomic_DNA"/>
</dbReference>
<proteinExistence type="predicted"/>
<evidence type="ECO:0000313" key="1">
    <source>
        <dbReference type="EMBL" id="GAH79130.1"/>
    </source>
</evidence>
<dbReference type="SUPFAM" id="SSF56349">
    <property type="entry name" value="DNA breaking-rejoining enzymes"/>
    <property type="match status" value="1"/>
</dbReference>
<reference evidence="1" key="1">
    <citation type="journal article" date="2014" name="Front. Microbiol.">
        <title>High frequency of phylogenetically diverse reductive dehalogenase-homologous genes in deep subseafloor sedimentary metagenomes.</title>
        <authorList>
            <person name="Kawai M."/>
            <person name="Futagami T."/>
            <person name="Toyoda A."/>
            <person name="Takaki Y."/>
            <person name="Nishi S."/>
            <person name="Hori S."/>
            <person name="Arai W."/>
            <person name="Tsubouchi T."/>
            <person name="Morono Y."/>
            <person name="Uchiyama I."/>
            <person name="Ito T."/>
            <person name="Fujiyama A."/>
            <person name="Inagaki F."/>
            <person name="Takami H."/>
        </authorList>
    </citation>
    <scope>NUCLEOTIDE SEQUENCE</scope>
    <source>
        <strain evidence="1">Expedition CK06-06</strain>
    </source>
</reference>
<name>X1JC99_9ZZZZ</name>
<comment type="caution">
    <text evidence="1">The sequence shown here is derived from an EMBL/GenBank/DDBJ whole genome shotgun (WGS) entry which is preliminary data.</text>
</comment>
<sequence length="186" mass="21817">LLKQYLGPDLPENREAIFLNPSGRPVNKVALKRFWLRHLIRLGIIEKEEGGTRGTRYGYGLHELRENFRTLWSISRANPDIGEFLMGHKLDEHGYNQVYRDYDYVVDEYRKAIPYLDVLSGEFSPERNEKIKSLEDTVEKLVQQNIELKEMQTLESSSSIRIAKALEDMDPEKIEQFLLIFESLKK</sequence>
<organism evidence="1">
    <name type="scientific">marine sediment metagenome</name>
    <dbReference type="NCBI Taxonomy" id="412755"/>
    <lineage>
        <taxon>unclassified sequences</taxon>
        <taxon>metagenomes</taxon>
        <taxon>ecological metagenomes</taxon>
    </lineage>
</organism>
<feature type="non-terminal residue" evidence="1">
    <location>
        <position position="1"/>
    </location>
</feature>
<dbReference type="GO" id="GO:0003677">
    <property type="term" value="F:DNA binding"/>
    <property type="evidence" value="ECO:0007669"/>
    <property type="project" value="InterPro"/>
</dbReference>
<dbReference type="InterPro" id="IPR011010">
    <property type="entry name" value="DNA_brk_join_enz"/>
</dbReference>
<gene>
    <name evidence="1" type="ORF">S03H2_62713</name>
</gene>
<protein>
    <submittedName>
        <fullName evidence="1">Uncharacterized protein</fullName>
    </submittedName>
</protein>